<dbReference type="AlphaFoldDB" id="A0A9X4SI35"/>
<dbReference type="InterPro" id="IPR026267">
    <property type="entry name" value="YgjV"/>
</dbReference>
<feature type="transmembrane region" description="Helical" evidence="1">
    <location>
        <begin position="76"/>
        <end position="98"/>
    </location>
</feature>
<evidence type="ECO:0000256" key="1">
    <source>
        <dbReference type="SAM" id="Phobius"/>
    </source>
</evidence>
<gene>
    <name evidence="2" type="ORF">A6A20_06410</name>
</gene>
<protein>
    <recommendedName>
        <fullName evidence="4">Inner membrane protein</fullName>
    </recommendedName>
</protein>
<keyword evidence="1" id="KW-1133">Transmembrane helix</keyword>
<accession>A0A9X4SI35</accession>
<dbReference type="RefSeq" id="WP_279572675.1">
    <property type="nucleotide sequence ID" value="NZ_LWID01000001.1"/>
</dbReference>
<evidence type="ECO:0008006" key="4">
    <source>
        <dbReference type="Google" id="ProtNLM"/>
    </source>
</evidence>
<feature type="transmembrane region" description="Helical" evidence="1">
    <location>
        <begin position="46"/>
        <end position="70"/>
    </location>
</feature>
<evidence type="ECO:0000313" key="3">
    <source>
        <dbReference type="Proteomes" id="UP001155500"/>
    </source>
</evidence>
<reference evidence="2" key="1">
    <citation type="submission" date="2016-03" db="EMBL/GenBank/DDBJ databases">
        <title>Co-evolution between Pasteurellaceae and their hosts.</title>
        <authorList>
            <person name="Hansen M.J."/>
            <person name="Bojesen A.M."/>
            <person name="Planet P."/>
        </authorList>
    </citation>
    <scope>NUCLEOTIDE SEQUENCE</scope>
    <source>
        <strain evidence="2">146/S8/89</strain>
    </source>
</reference>
<organism evidence="2 3">
    <name type="scientific">Volucribacter amazonae</name>
    <dbReference type="NCBI Taxonomy" id="256731"/>
    <lineage>
        <taxon>Bacteria</taxon>
        <taxon>Pseudomonadati</taxon>
        <taxon>Pseudomonadota</taxon>
        <taxon>Gammaproteobacteria</taxon>
        <taxon>Pasteurellales</taxon>
        <taxon>Pasteurellaceae</taxon>
        <taxon>Volucribacter</taxon>
    </lineage>
</organism>
<keyword evidence="1" id="KW-0472">Membrane</keyword>
<comment type="caution">
    <text evidence="2">The sequence shown here is derived from an EMBL/GenBank/DDBJ whole genome shotgun (WGS) entry which is preliminary data.</text>
</comment>
<dbReference type="EMBL" id="LWID01000001">
    <property type="protein sequence ID" value="MDG6895257.1"/>
    <property type="molecule type" value="Genomic_DNA"/>
</dbReference>
<evidence type="ECO:0000313" key="2">
    <source>
        <dbReference type="EMBL" id="MDG6895257.1"/>
    </source>
</evidence>
<dbReference type="PIRSF" id="PIRSF011443">
    <property type="entry name" value="YgjV"/>
    <property type="match status" value="1"/>
</dbReference>
<dbReference type="Proteomes" id="UP001155500">
    <property type="component" value="Unassembled WGS sequence"/>
</dbReference>
<feature type="transmembrane region" description="Helical" evidence="1">
    <location>
        <begin position="105"/>
        <end position="125"/>
    </location>
</feature>
<keyword evidence="1" id="KW-0812">Transmembrane</keyword>
<keyword evidence="3" id="KW-1185">Reference proteome</keyword>
<feature type="transmembrane region" description="Helical" evidence="1">
    <location>
        <begin position="12"/>
        <end position="34"/>
    </location>
</feature>
<feature type="transmembrane region" description="Helical" evidence="1">
    <location>
        <begin position="145"/>
        <end position="168"/>
    </location>
</feature>
<sequence length="182" mass="20419">MVTFWQDPLSYVLHLPLAQWLGLLAFLLGILVFWQRNDKKLKMYMVLLSVVYTLHFLLLDAHISALTSFISGCRTLFSIFVCSPYIAFTFVAMMIAIGGYTATSAISLLPIIGSTSGTIALFLLTGIKMRLLMLMGSLCWLINNILIGSIGGVLLELTVIGVNGFTIIRMLRYRTSYYNRFK</sequence>
<dbReference type="Pfam" id="PF10688">
    <property type="entry name" value="Imp-YgjV"/>
    <property type="match status" value="1"/>
</dbReference>
<name>A0A9X4SI35_9PAST</name>
<proteinExistence type="predicted"/>
<dbReference type="InterPro" id="IPR019629">
    <property type="entry name" value="Uncharacterised_HI1736/YgjV"/>
</dbReference>